<gene>
    <name evidence="2" type="ORF">SCMC78_30330</name>
</gene>
<dbReference type="CDD" id="cd00531">
    <property type="entry name" value="NTF2_like"/>
    <property type="match status" value="1"/>
</dbReference>
<proteinExistence type="predicted"/>
<reference evidence="2" key="1">
    <citation type="submission" date="2024-07" db="EMBL/GenBank/DDBJ databases">
        <title>Complete genome sequences of cellulolytic bacteria, Kitasatospora sp. CMC57 and Streptomyces sp. CMC78, isolated from Japanese agricultural soil.</title>
        <authorList>
            <person name="Hashimoto T."/>
            <person name="Ito M."/>
            <person name="Iwamoto M."/>
            <person name="Fukahori D."/>
            <person name="Shoda T."/>
            <person name="Sakoda M."/>
            <person name="Morohoshi T."/>
            <person name="Mitsuboshi M."/>
            <person name="Nishizawa T."/>
        </authorList>
    </citation>
    <scope>NUCLEOTIDE SEQUENCE</scope>
    <source>
        <strain evidence="2">CMC78</strain>
    </source>
</reference>
<dbReference type="InterPro" id="IPR032710">
    <property type="entry name" value="NTF2-like_dom_sf"/>
</dbReference>
<dbReference type="KEGG" id="stcm:SCMC78_30330"/>
<sequence length="154" mass="17194">MSTSPVNPVTTEPFVSADLYAQIQQFYARQMGLIDDGRPADWAETFTEDATFQEASRLDAPLTGRAAIRESSTARQARLDADKIDFRHWLAMLDVRPQPDGTLRTRTYALAMRTPRGGPLDIFASVVCHDHLVPAGDGWQVQERELHHDGSGRD</sequence>
<dbReference type="RefSeq" id="WP_030080412.1">
    <property type="nucleotide sequence ID" value="NZ_AP035884.1"/>
</dbReference>
<dbReference type="Pfam" id="PF13577">
    <property type="entry name" value="SnoaL_4"/>
    <property type="match status" value="1"/>
</dbReference>
<dbReference type="InterPro" id="IPR037401">
    <property type="entry name" value="SnoaL-like"/>
</dbReference>
<dbReference type="AlphaFoldDB" id="A0AB33KD21"/>
<dbReference type="EMBL" id="AP035884">
    <property type="protein sequence ID" value="BFP53226.1"/>
    <property type="molecule type" value="Genomic_DNA"/>
</dbReference>
<evidence type="ECO:0000313" key="2">
    <source>
        <dbReference type="EMBL" id="BFP53226.1"/>
    </source>
</evidence>
<feature type="domain" description="SnoaL-like" evidence="1">
    <location>
        <begin position="18"/>
        <end position="144"/>
    </location>
</feature>
<accession>A0AB33KD21</accession>
<dbReference type="SUPFAM" id="SSF54427">
    <property type="entry name" value="NTF2-like"/>
    <property type="match status" value="1"/>
</dbReference>
<organism evidence="2">
    <name type="scientific">Streptomyces sp. CMC78</name>
    <dbReference type="NCBI Taxonomy" id="3231512"/>
    <lineage>
        <taxon>Bacteria</taxon>
        <taxon>Bacillati</taxon>
        <taxon>Actinomycetota</taxon>
        <taxon>Actinomycetes</taxon>
        <taxon>Kitasatosporales</taxon>
        <taxon>Streptomycetaceae</taxon>
        <taxon>Streptomyces</taxon>
    </lineage>
</organism>
<protein>
    <recommendedName>
        <fullName evidence="1">SnoaL-like domain-containing protein</fullName>
    </recommendedName>
</protein>
<name>A0AB33KD21_9ACTN</name>
<evidence type="ECO:0000259" key="1">
    <source>
        <dbReference type="Pfam" id="PF13577"/>
    </source>
</evidence>
<dbReference type="Gene3D" id="3.10.450.50">
    <property type="match status" value="1"/>
</dbReference>